<name>A0ABQ8BVR7_BRANA</name>
<protein>
    <submittedName>
        <fullName evidence="1">Uncharacterized protein</fullName>
    </submittedName>
</protein>
<evidence type="ECO:0000313" key="1">
    <source>
        <dbReference type="EMBL" id="KAH0908853.1"/>
    </source>
</evidence>
<organism evidence="1 2">
    <name type="scientific">Brassica napus</name>
    <name type="common">Rape</name>
    <dbReference type="NCBI Taxonomy" id="3708"/>
    <lineage>
        <taxon>Eukaryota</taxon>
        <taxon>Viridiplantae</taxon>
        <taxon>Streptophyta</taxon>
        <taxon>Embryophyta</taxon>
        <taxon>Tracheophyta</taxon>
        <taxon>Spermatophyta</taxon>
        <taxon>Magnoliopsida</taxon>
        <taxon>eudicotyledons</taxon>
        <taxon>Gunneridae</taxon>
        <taxon>Pentapetalae</taxon>
        <taxon>rosids</taxon>
        <taxon>malvids</taxon>
        <taxon>Brassicales</taxon>
        <taxon>Brassicaceae</taxon>
        <taxon>Brassiceae</taxon>
        <taxon>Brassica</taxon>
    </lineage>
</organism>
<gene>
    <name evidence="1" type="ORF">HID58_032174</name>
</gene>
<proteinExistence type="predicted"/>
<reference evidence="1 2" key="1">
    <citation type="submission" date="2021-05" db="EMBL/GenBank/DDBJ databases">
        <title>Genome Assembly of Synthetic Allotetraploid Brassica napus Reveals Homoeologous Exchanges between Subgenomes.</title>
        <authorList>
            <person name="Davis J.T."/>
        </authorList>
    </citation>
    <scope>NUCLEOTIDE SEQUENCE [LARGE SCALE GENOMIC DNA]</scope>
    <source>
        <strain evidence="2">cv. Da-Ae</strain>
        <tissue evidence="1">Seedling</tissue>
    </source>
</reference>
<dbReference type="Proteomes" id="UP000824890">
    <property type="component" value="Unassembled WGS sequence"/>
</dbReference>
<evidence type="ECO:0000313" key="2">
    <source>
        <dbReference type="Proteomes" id="UP000824890"/>
    </source>
</evidence>
<dbReference type="EMBL" id="JAGKQM010000009">
    <property type="protein sequence ID" value="KAH0908853.1"/>
    <property type="molecule type" value="Genomic_DNA"/>
</dbReference>
<keyword evidence="2" id="KW-1185">Reference proteome</keyword>
<comment type="caution">
    <text evidence="1">The sequence shown here is derived from an EMBL/GenBank/DDBJ whole genome shotgun (WGS) entry which is preliminary data.</text>
</comment>
<sequence length="103" mass="11461">MLTALGEGIAPRRDRRRLSQLYDRRPLFLGDGGSVSTVIAGSCFRKAIIKASYFFRLLISHLKRLGMSVVVWSMVDGSDESTLIVFGECLARSSWDSDESAME</sequence>
<accession>A0ABQ8BVR7</accession>